<feature type="transmembrane region" description="Helical" evidence="1">
    <location>
        <begin position="69"/>
        <end position="89"/>
    </location>
</feature>
<accession>A0A1G7GTJ2</accession>
<feature type="transmembrane region" description="Helical" evidence="1">
    <location>
        <begin position="123"/>
        <end position="141"/>
    </location>
</feature>
<feature type="transmembrane region" description="Helical" evidence="1">
    <location>
        <begin position="40"/>
        <end position="57"/>
    </location>
</feature>
<keyword evidence="1" id="KW-0812">Transmembrane</keyword>
<dbReference type="NCBIfam" id="NF033773">
    <property type="entry name" value="tellur_TrgA"/>
    <property type="match status" value="1"/>
</dbReference>
<dbReference type="Proteomes" id="UP000198922">
    <property type="component" value="Unassembled WGS sequence"/>
</dbReference>
<protein>
    <recommendedName>
        <fullName evidence="4">Tellurium resistance protein</fullName>
    </recommendedName>
</protein>
<dbReference type="STRING" id="521013.SAMN04488567_2920"/>
<evidence type="ECO:0000313" key="2">
    <source>
        <dbReference type="EMBL" id="SDE91455.1"/>
    </source>
</evidence>
<gene>
    <name evidence="2" type="ORF">SAMN04488567_2920</name>
</gene>
<dbReference type="EMBL" id="FNAT01000005">
    <property type="protein sequence ID" value="SDE91455.1"/>
    <property type="molecule type" value="Genomic_DNA"/>
</dbReference>
<keyword evidence="1" id="KW-0472">Membrane</keyword>
<dbReference type="RefSeq" id="WP_090113201.1">
    <property type="nucleotide sequence ID" value="NZ_FNAT01000005.1"/>
</dbReference>
<name>A0A1G7GTJ2_9RHOB</name>
<organism evidence="2 3">
    <name type="scientific">Limimaricola pyoseonensis</name>
    <dbReference type="NCBI Taxonomy" id="521013"/>
    <lineage>
        <taxon>Bacteria</taxon>
        <taxon>Pseudomonadati</taxon>
        <taxon>Pseudomonadota</taxon>
        <taxon>Alphaproteobacteria</taxon>
        <taxon>Rhodobacterales</taxon>
        <taxon>Paracoccaceae</taxon>
        <taxon>Limimaricola</taxon>
    </lineage>
</organism>
<dbReference type="InterPro" id="IPR047784">
    <property type="entry name" value="TrgA"/>
</dbReference>
<evidence type="ECO:0000313" key="3">
    <source>
        <dbReference type="Proteomes" id="UP000198922"/>
    </source>
</evidence>
<reference evidence="3" key="1">
    <citation type="submission" date="2016-10" db="EMBL/GenBank/DDBJ databases">
        <authorList>
            <person name="Varghese N."/>
            <person name="Submissions S."/>
        </authorList>
    </citation>
    <scope>NUCLEOTIDE SEQUENCE [LARGE SCALE GENOMIC DNA]</scope>
    <source>
        <strain evidence="3">DSM 21424</strain>
    </source>
</reference>
<evidence type="ECO:0008006" key="4">
    <source>
        <dbReference type="Google" id="ProtNLM"/>
    </source>
</evidence>
<keyword evidence="1" id="KW-1133">Transmembrane helix</keyword>
<keyword evidence="3" id="KW-1185">Reference proteome</keyword>
<sequence>MPTASKLSAALLFAALAYLASLVGLRLLHGELPAGRIPEINAGIGLLIGWFFVGRRVGGGLRMGASNGLTATILGLALVLVLHGLLHVLRLSMRLNLRDPMEAVETLIEFTVLNAVKLATPSMAMLLILGGALIGTMVELVSRRAS</sequence>
<dbReference type="AlphaFoldDB" id="A0A1G7GTJ2"/>
<evidence type="ECO:0000256" key="1">
    <source>
        <dbReference type="SAM" id="Phobius"/>
    </source>
</evidence>
<dbReference type="OrthoDB" id="7869508at2"/>
<proteinExistence type="predicted"/>